<name>A0A495XPS6_9PSEU</name>
<evidence type="ECO:0000313" key="1">
    <source>
        <dbReference type="EMBL" id="RKT74453.1"/>
    </source>
</evidence>
<sequence>MCPVTIGELKQIPPGSILIAGPDGRRVAGNRLDELVEELHDEPYPNPADEAARRLIAQVCSPYRTRLDDGSWDEDEVFLEVGGRTFHNALSVRGHFPKVGFLSHPHHLSVAACPPRWGGLIGTLITDGIGAVEAPALGATEPVLDDAVREQVISGLLGTQDGRMPDDLVWNPPVASPIRVEPLPAANVRSMAGLVTVSTVARRGIGIAVVGDKPEDFALARLWRLTYGSGVWLPSSLGVDDEVPPSSLRVGLSEIEQRYRQRSGSLLLVSTSRPVEELEALQARLFRSPIRFRGEPAQPTVSACTVTELPWGQPTRTHLAVAEQFDTHVTVPVVVDDSGTRTMAAPLPAPILGNDHVLPPNDLTWQVDIGWPDATTVRGRGLDGQEVFTGDTNRWLTWARSSRHGITYQSHRFDFVAAGTPIVNKLARPAVRDLGLRRWVEAKAREHGLQIHVSDAGHRGALLARMLGGRHRFVDLFSGPLLDALRALRPTSSSTNKAYPAGDGVALAHDQGVLTFEGFCARSSALDRREVRDLLDMALGAGVLRRGLALVCANCEEAQFQSIDRLGQAWTCLRCDTPGQLQLSAWKKPDHEPTWFYDLHPVARHLLRDNGEVPALLSAYLATQDGQGQRRVYQDIEEVEFTLDGKPQVEIDLIVYDEDVLTVAECKSTANLAGDKAGSRAEVTKKCRAAAWLQADRLIFATTAPRWNNSTYGVIRSAVAEFDWGPLGPPEVGIISGLGTMAIEKQSLAAPSIKPTPDPGGTM</sequence>
<organism evidence="1 2">
    <name type="scientific">Saccharothrix variisporea</name>
    <dbReference type="NCBI Taxonomy" id="543527"/>
    <lineage>
        <taxon>Bacteria</taxon>
        <taxon>Bacillati</taxon>
        <taxon>Actinomycetota</taxon>
        <taxon>Actinomycetes</taxon>
        <taxon>Pseudonocardiales</taxon>
        <taxon>Pseudonocardiaceae</taxon>
        <taxon>Saccharothrix</taxon>
    </lineage>
</organism>
<evidence type="ECO:0000313" key="2">
    <source>
        <dbReference type="Proteomes" id="UP000272729"/>
    </source>
</evidence>
<dbReference type="Proteomes" id="UP000272729">
    <property type="component" value="Unassembled WGS sequence"/>
</dbReference>
<dbReference type="AlphaFoldDB" id="A0A495XPS6"/>
<gene>
    <name evidence="1" type="ORF">DFJ66_7812</name>
</gene>
<reference evidence="1 2" key="1">
    <citation type="submission" date="2018-10" db="EMBL/GenBank/DDBJ databases">
        <title>Sequencing the genomes of 1000 actinobacteria strains.</title>
        <authorList>
            <person name="Klenk H.-P."/>
        </authorList>
    </citation>
    <scope>NUCLEOTIDE SEQUENCE [LARGE SCALE GENOMIC DNA]</scope>
    <source>
        <strain evidence="1 2">DSM 43911</strain>
    </source>
</reference>
<protein>
    <submittedName>
        <fullName evidence="1">Uncharacterized protein</fullName>
    </submittedName>
</protein>
<accession>A0A495XPS6</accession>
<comment type="caution">
    <text evidence="1">The sequence shown here is derived from an EMBL/GenBank/DDBJ whole genome shotgun (WGS) entry which is preliminary data.</text>
</comment>
<dbReference type="EMBL" id="RBXR01000001">
    <property type="protein sequence ID" value="RKT74453.1"/>
    <property type="molecule type" value="Genomic_DNA"/>
</dbReference>
<proteinExistence type="predicted"/>
<keyword evidence="2" id="KW-1185">Reference proteome</keyword>